<comment type="caution">
    <text evidence="1">The sequence shown here is derived from an EMBL/GenBank/DDBJ whole genome shotgun (WGS) entry which is preliminary data.</text>
</comment>
<evidence type="ECO:0000313" key="1">
    <source>
        <dbReference type="EMBL" id="KAJ9098357.1"/>
    </source>
</evidence>
<sequence length="707" mass="78211">MADGSYSAPLSPTRSSADGPMDEDAIAEDHDGEDERAESEPLEAGSAKEKSGKKRTWGSMKDRLKGVTTKVTRRTKRKGSGGGEKSRGQSKDSDSDDPVLSSPTKSVNHTSYSKGKGKNNSPVSETSSTPSIPRLEDKSSPSREGKTFQVVGLDLNPSMVVGVVLLGVAIFRVTSGFSAGSSGVDTSGTSSAATTPIYMFGGMAVLVVVVLLGTWFKGKPQNNINYSKNGRHQGTAMDEAESAEPGRAERSADQARKRSPEDVDQEDKLLQDAQEQVKELFPHRHMQSAAFTVFYDLLHAPWQDPDPESLQRLRELERKEWGTNYRSKHKAAFESMREVAVQLFADYLQVQDRGAYLSGELLRVEVMSDHAAIRISAFPGENLDVNADMSREKANRQRGLQTIRQLPDEWSQLFPDQEMPPIDIVACRPPADFDVRQFQFLRECAKAPRQLDMRARKRYQGFKEKWLSCKSRGLPLSGVRRLADGVRDDTRAYMIHDLFELTEPTRIVIDYLPHRHRQAEALGWANTSTPTQLRRASCFSDVAKACAAYTQNNRLDILDLGPCMPMEHRSSEASRTGDMSFAFSKTRVGILRIALDDCPDSTQGDGVSEVECLAATLCDRTKGMLPMFTGDTPAWLVPHVGSDKQKTDFKDTVEGLLFARSTKSFRVKQLLALMSRACSTTEASASSNRLWSDAEIRELESLLDSTG</sequence>
<keyword evidence="2" id="KW-1185">Reference proteome</keyword>
<gene>
    <name evidence="1" type="ORF">QFC20_005982</name>
</gene>
<organism evidence="1 2">
    <name type="scientific">Naganishia adeliensis</name>
    <dbReference type="NCBI Taxonomy" id="92952"/>
    <lineage>
        <taxon>Eukaryota</taxon>
        <taxon>Fungi</taxon>
        <taxon>Dikarya</taxon>
        <taxon>Basidiomycota</taxon>
        <taxon>Agaricomycotina</taxon>
        <taxon>Tremellomycetes</taxon>
        <taxon>Filobasidiales</taxon>
        <taxon>Filobasidiaceae</taxon>
        <taxon>Naganishia</taxon>
    </lineage>
</organism>
<accession>A0ACC2VIG9</accession>
<proteinExistence type="predicted"/>
<evidence type="ECO:0000313" key="2">
    <source>
        <dbReference type="Proteomes" id="UP001230649"/>
    </source>
</evidence>
<reference evidence="1" key="1">
    <citation type="submission" date="2023-04" db="EMBL/GenBank/DDBJ databases">
        <title>Draft Genome sequencing of Naganishia species isolated from polar environments using Oxford Nanopore Technology.</title>
        <authorList>
            <person name="Leo P."/>
            <person name="Venkateswaran K."/>
        </authorList>
    </citation>
    <scope>NUCLEOTIDE SEQUENCE</scope>
    <source>
        <strain evidence="1">MNA-CCFEE 5262</strain>
    </source>
</reference>
<name>A0ACC2VIG9_9TREE</name>
<dbReference type="EMBL" id="JASBWS010000094">
    <property type="protein sequence ID" value="KAJ9098357.1"/>
    <property type="molecule type" value="Genomic_DNA"/>
</dbReference>
<protein>
    <submittedName>
        <fullName evidence="1">Uncharacterized protein</fullName>
    </submittedName>
</protein>
<dbReference type="Proteomes" id="UP001230649">
    <property type="component" value="Unassembled WGS sequence"/>
</dbReference>